<dbReference type="PANTHER" id="PTHR43783:SF1">
    <property type="entry name" value="UDP-N-ACETYLGLUCOSAMINE 1-CARBOXYVINYLTRANSFERASE"/>
    <property type="match status" value="1"/>
</dbReference>
<dbReference type="GO" id="GO:0005737">
    <property type="term" value="C:cytoplasm"/>
    <property type="evidence" value="ECO:0007669"/>
    <property type="project" value="UniProtKB-SubCell"/>
</dbReference>
<evidence type="ECO:0000313" key="15">
    <source>
        <dbReference type="EMBL" id="PLW85730.1"/>
    </source>
</evidence>
<dbReference type="NCBIfam" id="TIGR01072">
    <property type="entry name" value="murA"/>
    <property type="match status" value="1"/>
</dbReference>
<dbReference type="FunFam" id="3.65.10.10:FF:000001">
    <property type="entry name" value="UDP-N-acetylglucosamine 1-carboxyvinyltransferase"/>
    <property type="match status" value="1"/>
</dbReference>
<sequence>MDSIIVKGGRRLEGTVSTSGSKNAALPILFASLLADGRHEFDNVPYLKDIESTEQLLNSLGANCHREGDKFIVEVRSDGDHVADYDMVRKMRAGILCLGPLLARYGEARVSLPGGCAIGSRPIDLHIETMRRLGADITSDGGYVIARAQRLEGGRILFEKVTVGGTENALMAASLASGTTVIENAAKEPEVVDLANCLIGMGAKITGVGTSVITVEGVETLKPARHRIIPDRIEAGTLLLAGAITGGTVTVNQCVPEHLQSLIDKLRDADFRIDVEGDAITVKAAENCRAVDISTAPYPGFPTDLQAQLMALMTQAKGTSVVTEGIFENRFMHVQELVRLGADITPMTQVAVVRGERGGLSGAQVMATDLRASACLVLAGLVAEGETEVSRIYHLDRGYEHLENKLASLGADIRRVTKEPQ</sequence>
<dbReference type="GO" id="GO:0009252">
    <property type="term" value="P:peptidoglycan biosynthetic process"/>
    <property type="evidence" value="ECO:0007669"/>
    <property type="project" value="UniProtKB-UniRule"/>
</dbReference>
<keyword evidence="6 13" id="KW-0133">Cell shape</keyword>
<feature type="binding site" evidence="13">
    <location>
        <position position="92"/>
    </location>
    <ligand>
        <name>UDP-N-acetyl-alpha-D-glucosamine</name>
        <dbReference type="ChEBI" id="CHEBI:57705"/>
    </ligand>
</feature>
<dbReference type="SUPFAM" id="SSF55205">
    <property type="entry name" value="EPT/RTPC-like"/>
    <property type="match status" value="1"/>
</dbReference>
<protein>
    <recommendedName>
        <fullName evidence="13">UDP-N-acetylglucosamine 1-carboxyvinyltransferase</fullName>
        <ecNumber evidence="13">2.5.1.7</ecNumber>
    </recommendedName>
    <alternativeName>
        <fullName evidence="13">Enoylpyruvate transferase</fullName>
    </alternativeName>
    <alternativeName>
        <fullName evidence="13">UDP-N-acetylglucosamine enolpyruvyl transferase</fullName>
        <shortName evidence="13">EPT</shortName>
    </alternativeName>
</protein>
<dbReference type="GO" id="GO:0051301">
    <property type="term" value="P:cell division"/>
    <property type="evidence" value="ECO:0007669"/>
    <property type="project" value="UniProtKB-KW"/>
</dbReference>
<dbReference type="InterPro" id="IPR001986">
    <property type="entry name" value="Enolpyruvate_Tfrase_dom"/>
</dbReference>
<keyword evidence="3 13" id="KW-0963">Cytoplasm</keyword>
<feature type="binding site" evidence="13">
    <location>
        <position position="326"/>
    </location>
    <ligand>
        <name>UDP-N-acetyl-alpha-D-glucosamine</name>
        <dbReference type="ChEBI" id="CHEBI:57705"/>
    </ligand>
</feature>
<keyword evidence="16" id="KW-1185">Reference proteome</keyword>
<keyword evidence="9 13" id="KW-0961">Cell wall biogenesis/degradation</keyword>
<evidence type="ECO:0000256" key="5">
    <source>
        <dbReference type="ARBA" id="ARBA00022679"/>
    </source>
</evidence>
<evidence type="ECO:0000256" key="3">
    <source>
        <dbReference type="ARBA" id="ARBA00022490"/>
    </source>
</evidence>
<evidence type="ECO:0000256" key="7">
    <source>
        <dbReference type="ARBA" id="ARBA00022984"/>
    </source>
</evidence>
<dbReference type="EC" id="2.5.1.7" evidence="13"/>
<keyword evidence="8 13" id="KW-0131">Cell cycle</keyword>
<dbReference type="Gene3D" id="3.65.10.10">
    <property type="entry name" value="Enolpyruvate transferase domain"/>
    <property type="match status" value="2"/>
</dbReference>
<evidence type="ECO:0000259" key="14">
    <source>
        <dbReference type="Pfam" id="PF00275"/>
    </source>
</evidence>
<feature type="active site" description="Proton donor" evidence="13">
    <location>
        <position position="116"/>
    </location>
</feature>
<dbReference type="Proteomes" id="UP000235162">
    <property type="component" value="Unassembled WGS sequence"/>
</dbReference>
<dbReference type="HAMAP" id="MF_00111">
    <property type="entry name" value="MurA"/>
    <property type="match status" value="1"/>
</dbReference>
<feature type="binding site" evidence="13">
    <location>
        <begin position="22"/>
        <end position="23"/>
    </location>
    <ligand>
        <name>phosphoenolpyruvate</name>
        <dbReference type="ChEBI" id="CHEBI:58702"/>
    </ligand>
</feature>
<comment type="pathway">
    <text evidence="2 13">Cell wall biogenesis; peptidoglycan biosynthesis.</text>
</comment>
<dbReference type="NCBIfam" id="NF006873">
    <property type="entry name" value="PRK09369.1"/>
    <property type="match status" value="1"/>
</dbReference>
<evidence type="ECO:0000256" key="2">
    <source>
        <dbReference type="ARBA" id="ARBA00004752"/>
    </source>
</evidence>
<organism evidence="15 16">
    <name type="scientific">Halioglobus japonicus</name>
    <dbReference type="NCBI Taxonomy" id="930805"/>
    <lineage>
        <taxon>Bacteria</taxon>
        <taxon>Pseudomonadati</taxon>
        <taxon>Pseudomonadota</taxon>
        <taxon>Gammaproteobacteria</taxon>
        <taxon>Cellvibrionales</taxon>
        <taxon>Halieaceae</taxon>
        <taxon>Halioglobus</taxon>
    </lineage>
</organism>
<reference evidence="15 16" key="1">
    <citation type="submission" date="2018-01" db="EMBL/GenBank/DDBJ databases">
        <title>The draft genome sequence of Halioglobus japonicus S1-36.</title>
        <authorList>
            <person name="Du Z.-J."/>
            <person name="Shi M.-J."/>
        </authorList>
    </citation>
    <scope>NUCLEOTIDE SEQUENCE [LARGE SCALE GENOMIC DNA]</scope>
    <source>
        <strain evidence="15 16">S1-36</strain>
    </source>
</reference>
<dbReference type="InterPro" id="IPR013792">
    <property type="entry name" value="RNA3'P_cycl/enolpyr_Trfase_a/b"/>
</dbReference>
<evidence type="ECO:0000256" key="10">
    <source>
        <dbReference type="ARBA" id="ARBA00023317"/>
    </source>
</evidence>
<dbReference type="GO" id="GO:0019277">
    <property type="term" value="P:UDP-N-acetylgalactosamine biosynthetic process"/>
    <property type="evidence" value="ECO:0007669"/>
    <property type="project" value="InterPro"/>
</dbReference>
<feature type="modified residue" description="2-(S-cysteinyl)pyruvic acid O-phosphothioketal" evidence="13">
    <location>
        <position position="116"/>
    </location>
</feature>
<dbReference type="GO" id="GO:0008360">
    <property type="term" value="P:regulation of cell shape"/>
    <property type="evidence" value="ECO:0007669"/>
    <property type="project" value="UniProtKB-KW"/>
</dbReference>
<dbReference type="GO" id="GO:0008760">
    <property type="term" value="F:UDP-N-acetylglucosamine 1-carboxyvinyltransferase activity"/>
    <property type="evidence" value="ECO:0007669"/>
    <property type="project" value="UniProtKB-UniRule"/>
</dbReference>
<evidence type="ECO:0000313" key="16">
    <source>
        <dbReference type="Proteomes" id="UP000235162"/>
    </source>
</evidence>
<comment type="similarity">
    <text evidence="11 13">Belongs to the EPSP synthase family. MurA subfamily.</text>
</comment>
<dbReference type="PANTHER" id="PTHR43783">
    <property type="entry name" value="UDP-N-ACETYLGLUCOSAMINE 1-CARBOXYVINYLTRANSFERASE"/>
    <property type="match status" value="1"/>
</dbReference>
<comment type="function">
    <text evidence="13">Cell wall formation. Adds enolpyruvyl to UDP-N-acetylglucosamine.</text>
</comment>
<keyword evidence="7 13" id="KW-0573">Peptidoglycan synthesis</keyword>
<evidence type="ECO:0000256" key="13">
    <source>
        <dbReference type="HAMAP-Rule" id="MF_00111"/>
    </source>
</evidence>
<proteinExistence type="inferred from homology"/>
<dbReference type="AlphaFoldDB" id="A0AAP8MDE0"/>
<dbReference type="InterPro" id="IPR036968">
    <property type="entry name" value="Enolpyruvate_Tfrase_sf"/>
</dbReference>
<comment type="subcellular location">
    <subcellularLocation>
        <location evidence="1 13">Cytoplasm</location>
    </subcellularLocation>
</comment>
<evidence type="ECO:0000256" key="12">
    <source>
        <dbReference type="ARBA" id="ARBA00047527"/>
    </source>
</evidence>
<feature type="binding site" evidence="13">
    <location>
        <position position="304"/>
    </location>
    <ligand>
        <name>UDP-N-acetyl-alpha-D-glucosamine</name>
        <dbReference type="ChEBI" id="CHEBI:57705"/>
    </ligand>
</feature>
<evidence type="ECO:0000256" key="1">
    <source>
        <dbReference type="ARBA" id="ARBA00004496"/>
    </source>
</evidence>
<dbReference type="CDD" id="cd01555">
    <property type="entry name" value="UdpNAET"/>
    <property type="match status" value="1"/>
</dbReference>
<evidence type="ECO:0000256" key="11">
    <source>
        <dbReference type="ARBA" id="ARBA00038367"/>
    </source>
</evidence>
<dbReference type="RefSeq" id="WP_084198486.1">
    <property type="nucleotide sequence ID" value="NZ_BMYL01000003.1"/>
</dbReference>
<feature type="binding site" evidence="13">
    <location>
        <begin position="121"/>
        <end position="125"/>
    </location>
    <ligand>
        <name>UDP-N-acetyl-alpha-D-glucosamine</name>
        <dbReference type="ChEBI" id="CHEBI:57705"/>
    </ligand>
</feature>
<comment type="catalytic activity">
    <reaction evidence="12 13">
        <text>phosphoenolpyruvate + UDP-N-acetyl-alpha-D-glucosamine = UDP-N-acetyl-3-O-(1-carboxyvinyl)-alpha-D-glucosamine + phosphate</text>
        <dbReference type="Rhea" id="RHEA:18681"/>
        <dbReference type="ChEBI" id="CHEBI:43474"/>
        <dbReference type="ChEBI" id="CHEBI:57705"/>
        <dbReference type="ChEBI" id="CHEBI:58702"/>
        <dbReference type="ChEBI" id="CHEBI:68483"/>
        <dbReference type="EC" id="2.5.1.7"/>
    </reaction>
</comment>
<gene>
    <name evidence="13 15" type="primary">murA</name>
    <name evidence="15" type="ORF">C0029_14100</name>
</gene>
<accession>A0AAP8MDE0</accession>
<evidence type="ECO:0000256" key="4">
    <source>
        <dbReference type="ARBA" id="ARBA00022618"/>
    </source>
</evidence>
<keyword evidence="4 13" id="KW-0132">Cell division</keyword>
<evidence type="ECO:0000256" key="9">
    <source>
        <dbReference type="ARBA" id="ARBA00023316"/>
    </source>
</evidence>
<evidence type="ECO:0000256" key="6">
    <source>
        <dbReference type="ARBA" id="ARBA00022960"/>
    </source>
</evidence>
<dbReference type="InterPro" id="IPR005750">
    <property type="entry name" value="UDP_GlcNAc_COvinyl_MurA"/>
</dbReference>
<name>A0AAP8MDE0_9GAMM</name>
<dbReference type="EMBL" id="PKUR01000003">
    <property type="protein sequence ID" value="PLW85730.1"/>
    <property type="molecule type" value="Genomic_DNA"/>
</dbReference>
<feature type="domain" description="Enolpyruvate transferase" evidence="14">
    <location>
        <begin position="6"/>
        <end position="406"/>
    </location>
</feature>
<comment type="caution">
    <text evidence="15">The sequence shown here is derived from an EMBL/GenBank/DDBJ whole genome shotgun (WGS) entry which is preliminary data.</text>
</comment>
<keyword evidence="10 13" id="KW-0670">Pyruvate</keyword>
<dbReference type="InterPro" id="IPR050068">
    <property type="entry name" value="MurA_subfamily"/>
</dbReference>
<dbReference type="KEGG" id="hja:BST95_05550"/>
<evidence type="ECO:0000256" key="8">
    <source>
        <dbReference type="ARBA" id="ARBA00023306"/>
    </source>
</evidence>
<comment type="caution">
    <text evidence="13">Lacks conserved residue(s) required for the propagation of feature annotation.</text>
</comment>
<keyword evidence="5 13" id="KW-0808">Transferase</keyword>
<dbReference type="Pfam" id="PF00275">
    <property type="entry name" value="EPSP_synthase"/>
    <property type="match status" value="1"/>
</dbReference>
<dbReference type="GO" id="GO:0071555">
    <property type="term" value="P:cell wall organization"/>
    <property type="evidence" value="ECO:0007669"/>
    <property type="project" value="UniProtKB-KW"/>
</dbReference>